<feature type="region of interest" description="Disordered" evidence="1">
    <location>
        <begin position="46"/>
        <end position="67"/>
    </location>
</feature>
<sequence>MTKRFPKHLFAVTKEDVKIRPFATLPILEEVGEIEVIYAKVSSQPVGESSHPMVANESGSPVVEGEPPFVPVGDVGGSVKSINAMAVVEHDVPIPIPS</sequence>
<dbReference type="EMBL" id="BSYO01000023">
    <property type="protein sequence ID" value="GMH21368.1"/>
    <property type="molecule type" value="Genomic_DNA"/>
</dbReference>
<name>A0AAD3T1N1_NEPGR</name>
<evidence type="ECO:0000313" key="2">
    <source>
        <dbReference type="EMBL" id="GMH21368.1"/>
    </source>
</evidence>
<dbReference type="Proteomes" id="UP001279734">
    <property type="component" value="Unassembled WGS sequence"/>
</dbReference>
<gene>
    <name evidence="2" type="ORF">Nepgr_023210</name>
</gene>
<comment type="caution">
    <text evidence="2">The sequence shown here is derived from an EMBL/GenBank/DDBJ whole genome shotgun (WGS) entry which is preliminary data.</text>
</comment>
<keyword evidence="3" id="KW-1185">Reference proteome</keyword>
<reference evidence="2" key="1">
    <citation type="submission" date="2023-05" db="EMBL/GenBank/DDBJ databases">
        <title>Nepenthes gracilis genome sequencing.</title>
        <authorList>
            <person name="Fukushima K."/>
        </authorList>
    </citation>
    <scope>NUCLEOTIDE SEQUENCE</scope>
    <source>
        <strain evidence="2">SING2019-196</strain>
    </source>
</reference>
<accession>A0AAD3T1N1</accession>
<organism evidence="2 3">
    <name type="scientific">Nepenthes gracilis</name>
    <name type="common">Slender pitcher plant</name>
    <dbReference type="NCBI Taxonomy" id="150966"/>
    <lineage>
        <taxon>Eukaryota</taxon>
        <taxon>Viridiplantae</taxon>
        <taxon>Streptophyta</taxon>
        <taxon>Embryophyta</taxon>
        <taxon>Tracheophyta</taxon>
        <taxon>Spermatophyta</taxon>
        <taxon>Magnoliopsida</taxon>
        <taxon>eudicotyledons</taxon>
        <taxon>Gunneridae</taxon>
        <taxon>Pentapetalae</taxon>
        <taxon>Caryophyllales</taxon>
        <taxon>Nepenthaceae</taxon>
        <taxon>Nepenthes</taxon>
    </lineage>
</organism>
<evidence type="ECO:0000256" key="1">
    <source>
        <dbReference type="SAM" id="MobiDB-lite"/>
    </source>
</evidence>
<dbReference type="AlphaFoldDB" id="A0AAD3T1N1"/>
<evidence type="ECO:0000313" key="3">
    <source>
        <dbReference type="Proteomes" id="UP001279734"/>
    </source>
</evidence>
<protein>
    <submittedName>
        <fullName evidence="2">Uncharacterized protein</fullName>
    </submittedName>
</protein>
<proteinExistence type="predicted"/>